<evidence type="ECO:0000313" key="2">
    <source>
        <dbReference type="EMBL" id="KAL2512386.1"/>
    </source>
</evidence>
<evidence type="ECO:0000259" key="1">
    <source>
        <dbReference type="Pfam" id="PF24769"/>
    </source>
</evidence>
<evidence type="ECO:0000313" key="3">
    <source>
        <dbReference type="Proteomes" id="UP001604336"/>
    </source>
</evidence>
<sequence length="105" mass="12277">MSPEVSPPTSKRNRINVEAKSVETNNIQLELMDKITQNIDKLTRSIDSIDNSEPSCWNIIREIPNLDDSARFKALDLFNTRAKKFEFMKITSEERSKWITHKLMH</sequence>
<reference evidence="3" key="1">
    <citation type="submission" date="2024-07" db="EMBL/GenBank/DDBJ databases">
        <title>Two chromosome-level genome assemblies of Korean endemic species Abeliophyllum distichum and Forsythia ovata (Oleaceae).</title>
        <authorList>
            <person name="Jang H."/>
        </authorList>
    </citation>
    <scope>NUCLEOTIDE SEQUENCE [LARGE SCALE GENOMIC DNA]</scope>
</reference>
<feature type="domain" description="At2g29880-like C-terminal" evidence="1">
    <location>
        <begin position="56"/>
        <end position="102"/>
    </location>
</feature>
<dbReference type="Pfam" id="PF24769">
    <property type="entry name" value="At2g29880_C"/>
    <property type="match status" value="1"/>
</dbReference>
<gene>
    <name evidence="2" type="ORF">Adt_17986</name>
</gene>
<dbReference type="InterPro" id="IPR056253">
    <property type="entry name" value="At2g29880-like_C"/>
</dbReference>
<organism evidence="2 3">
    <name type="scientific">Abeliophyllum distichum</name>
    <dbReference type="NCBI Taxonomy" id="126358"/>
    <lineage>
        <taxon>Eukaryota</taxon>
        <taxon>Viridiplantae</taxon>
        <taxon>Streptophyta</taxon>
        <taxon>Embryophyta</taxon>
        <taxon>Tracheophyta</taxon>
        <taxon>Spermatophyta</taxon>
        <taxon>Magnoliopsida</taxon>
        <taxon>eudicotyledons</taxon>
        <taxon>Gunneridae</taxon>
        <taxon>Pentapetalae</taxon>
        <taxon>asterids</taxon>
        <taxon>lamiids</taxon>
        <taxon>Lamiales</taxon>
        <taxon>Oleaceae</taxon>
        <taxon>Forsythieae</taxon>
        <taxon>Abeliophyllum</taxon>
    </lineage>
</organism>
<dbReference type="Proteomes" id="UP001604336">
    <property type="component" value="Unassembled WGS sequence"/>
</dbReference>
<dbReference type="EMBL" id="JBFOLK010000005">
    <property type="protein sequence ID" value="KAL2512386.1"/>
    <property type="molecule type" value="Genomic_DNA"/>
</dbReference>
<dbReference type="PANTHER" id="PTHR47864">
    <property type="entry name" value="TRANSMEMBRANE PROTEIN"/>
    <property type="match status" value="1"/>
</dbReference>
<comment type="caution">
    <text evidence="2">The sequence shown here is derived from an EMBL/GenBank/DDBJ whole genome shotgun (WGS) entry which is preliminary data.</text>
</comment>
<dbReference type="AlphaFoldDB" id="A0ABD1TI37"/>
<dbReference type="PANTHER" id="PTHR47864:SF2">
    <property type="entry name" value="MYB_SANT-LIKE DNA-BINDING DOMAIN PROTEIN"/>
    <property type="match status" value="1"/>
</dbReference>
<accession>A0ABD1TI37</accession>
<proteinExistence type="predicted"/>
<name>A0ABD1TI37_9LAMI</name>
<protein>
    <submittedName>
        <fullName evidence="2">Heavy metal transport/detoxification superfamily protein</fullName>
    </submittedName>
</protein>
<dbReference type="InterPro" id="IPR055314">
    <property type="entry name" value="At2g29880-like"/>
</dbReference>
<keyword evidence="3" id="KW-1185">Reference proteome</keyword>